<dbReference type="PANTHER" id="PTHR30204:SF69">
    <property type="entry name" value="MERR-FAMILY TRANSCRIPTIONAL REGULATOR"/>
    <property type="match status" value="1"/>
</dbReference>
<keyword evidence="2" id="KW-0805">Transcription regulation</keyword>
<keyword evidence="1" id="KW-0678">Repressor</keyword>
<dbReference type="EMBL" id="CP009933">
    <property type="protein sequence ID" value="AKA67862.1"/>
    <property type="molecule type" value="Genomic_DNA"/>
</dbReference>
<dbReference type="InterPro" id="IPR000551">
    <property type="entry name" value="MerR-type_HTH_dom"/>
</dbReference>
<feature type="domain" description="HTH merR-type" evidence="5">
    <location>
        <begin position="4"/>
        <end position="73"/>
    </location>
</feature>
<dbReference type="SUPFAM" id="SSF46955">
    <property type="entry name" value="Putative DNA-binding domain"/>
    <property type="match status" value="1"/>
</dbReference>
<dbReference type="Pfam" id="PF13411">
    <property type="entry name" value="MerR_1"/>
    <property type="match status" value="1"/>
</dbReference>
<dbReference type="KEGG" id="csq:CSCA_0737"/>
<dbReference type="InterPro" id="IPR047057">
    <property type="entry name" value="MerR_fam"/>
</dbReference>
<keyword evidence="4" id="KW-0804">Transcription</keyword>
<proteinExistence type="predicted"/>
<evidence type="ECO:0000256" key="3">
    <source>
        <dbReference type="ARBA" id="ARBA00023125"/>
    </source>
</evidence>
<gene>
    <name evidence="6" type="ORF">CSCA_0737</name>
</gene>
<dbReference type="AlphaFoldDB" id="A0A0E3JX78"/>
<dbReference type="HOGENOM" id="CLU_079903_1_0_9"/>
<keyword evidence="3" id="KW-0238">DNA-binding</keyword>
<evidence type="ECO:0000313" key="7">
    <source>
        <dbReference type="Proteomes" id="UP000033115"/>
    </source>
</evidence>
<dbReference type="STRING" id="1548.CSCA_0737"/>
<name>A0A0E3JX78_CLOSL</name>
<dbReference type="PRINTS" id="PR00040">
    <property type="entry name" value="HTHMERR"/>
</dbReference>
<evidence type="ECO:0000256" key="1">
    <source>
        <dbReference type="ARBA" id="ARBA00022491"/>
    </source>
</evidence>
<accession>A0A0E3JX78</accession>
<evidence type="ECO:0000313" key="6">
    <source>
        <dbReference type="EMBL" id="AKA67862.1"/>
    </source>
</evidence>
<organism evidence="6 7">
    <name type="scientific">Clostridium scatologenes</name>
    <dbReference type="NCBI Taxonomy" id="1548"/>
    <lineage>
        <taxon>Bacteria</taxon>
        <taxon>Bacillati</taxon>
        <taxon>Bacillota</taxon>
        <taxon>Clostridia</taxon>
        <taxon>Eubacteriales</taxon>
        <taxon>Clostridiaceae</taxon>
        <taxon>Clostridium</taxon>
    </lineage>
</organism>
<dbReference type="InterPro" id="IPR009061">
    <property type="entry name" value="DNA-bd_dom_put_sf"/>
</dbReference>
<dbReference type="PANTHER" id="PTHR30204">
    <property type="entry name" value="REDOX-CYCLING DRUG-SENSING TRANSCRIPTIONAL ACTIVATOR SOXR"/>
    <property type="match status" value="1"/>
</dbReference>
<reference evidence="6 7" key="1">
    <citation type="journal article" date="2015" name="J. Biotechnol.">
        <title>Complete genome sequence of a malodorant-producing acetogen, Clostridium scatologenes ATCC 25775(T).</title>
        <authorList>
            <person name="Zhu Z."/>
            <person name="Guo T."/>
            <person name="Zheng H."/>
            <person name="Song T."/>
            <person name="Ouyang P."/>
            <person name="Xie J."/>
        </authorList>
    </citation>
    <scope>NUCLEOTIDE SEQUENCE [LARGE SCALE GENOMIC DNA]</scope>
    <source>
        <strain evidence="6 7">ATCC 25775</strain>
    </source>
</reference>
<dbReference type="Gene3D" id="1.10.1660.10">
    <property type="match status" value="1"/>
</dbReference>
<sequence length="273" mass="31805">MENKIKIGDFARITGCTVKTIIYYHKIGLLQEPKRSSGGYRLYGSVELTRMKLIKYLKSLGFDLKKIKEVLGNACESKTLKEALKSLRIELVKEGEKIQERVGKIDILLEKDDINLDNDTLDSSSFQMITDILGTDQIDKYVETCPELFEQQRKIFHIMDDFQLQNNYSENFRALAEYFKAHPEEYQISLNFGTRLAKLDKLSEDDPEIEALARESAEFIKRISSLKELLYDKTGLTKSMESLYNDMLKDVLSPARMKYKQLFQKYLNYKLKK</sequence>
<dbReference type="GO" id="GO:0003700">
    <property type="term" value="F:DNA-binding transcription factor activity"/>
    <property type="evidence" value="ECO:0007669"/>
    <property type="project" value="InterPro"/>
</dbReference>
<keyword evidence="7" id="KW-1185">Reference proteome</keyword>
<dbReference type="CDD" id="cd00592">
    <property type="entry name" value="HTH_MerR-like"/>
    <property type="match status" value="1"/>
</dbReference>
<evidence type="ECO:0000256" key="2">
    <source>
        <dbReference type="ARBA" id="ARBA00023015"/>
    </source>
</evidence>
<dbReference type="GO" id="GO:0003677">
    <property type="term" value="F:DNA binding"/>
    <property type="evidence" value="ECO:0007669"/>
    <property type="project" value="UniProtKB-KW"/>
</dbReference>
<dbReference type="PROSITE" id="PS50937">
    <property type="entry name" value="HTH_MERR_2"/>
    <property type="match status" value="1"/>
</dbReference>
<evidence type="ECO:0000259" key="5">
    <source>
        <dbReference type="PROSITE" id="PS50937"/>
    </source>
</evidence>
<evidence type="ECO:0000256" key="4">
    <source>
        <dbReference type="ARBA" id="ARBA00023163"/>
    </source>
</evidence>
<dbReference type="Proteomes" id="UP000033115">
    <property type="component" value="Chromosome"/>
</dbReference>
<dbReference type="RefSeq" id="WP_029159841.1">
    <property type="nucleotide sequence ID" value="NZ_CP009933.1"/>
</dbReference>
<dbReference type="SMART" id="SM00422">
    <property type="entry name" value="HTH_MERR"/>
    <property type="match status" value="1"/>
</dbReference>
<protein>
    <submittedName>
        <fullName evidence="6">Transcriptional regulator, MerR family</fullName>
    </submittedName>
</protein>